<protein>
    <submittedName>
        <fullName evidence="2">Uncharacterized protein</fullName>
    </submittedName>
</protein>
<evidence type="ECO:0000313" key="3">
    <source>
        <dbReference type="Proteomes" id="UP001283361"/>
    </source>
</evidence>
<comment type="caution">
    <text evidence="2">The sequence shown here is derived from an EMBL/GenBank/DDBJ whole genome shotgun (WGS) entry which is preliminary data.</text>
</comment>
<organism evidence="2 3">
    <name type="scientific">Elysia crispata</name>
    <name type="common">lettuce slug</name>
    <dbReference type="NCBI Taxonomy" id="231223"/>
    <lineage>
        <taxon>Eukaryota</taxon>
        <taxon>Metazoa</taxon>
        <taxon>Spiralia</taxon>
        <taxon>Lophotrochozoa</taxon>
        <taxon>Mollusca</taxon>
        <taxon>Gastropoda</taxon>
        <taxon>Heterobranchia</taxon>
        <taxon>Euthyneura</taxon>
        <taxon>Panpulmonata</taxon>
        <taxon>Sacoglossa</taxon>
        <taxon>Placobranchoidea</taxon>
        <taxon>Plakobranchidae</taxon>
        <taxon>Elysia</taxon>
    </lineage>
</organism>
<evidence type="ECO:0000313" key="2">
    <source>
        <dbReference type="EMBL" id="KAK3775934.1"/>
    </source>
</evidence>
<dbReference type="AlphaFoldDB" id="A0AAE1DMC8"/>
<evidence type="ECO:0000256" key="1">
    <source>
        <dbReference type="SAM" id="MobiDB-lite"/>
    </source>
</evidence>
<proteinExistence type="predicted"/>
<accession>A0AAE1DMC8</accession>
<name>A0AAE1DMC8_9GAST</name>
<dbReference type="EMBL" id="JAWDGP010003256">
    <property type="protein sequence ID" value="KAK3775934.1"/>
    <property type="molecule type" value="Genomic_DNA"/>
</dbReference>
<reference evidence="2" key="1">
    <citation type="journal article" date="2023" name="G3 (Bethesda)">
        <title>A reference genome for the long-term kleptoplast-retaining sea slug Elysia crispata morphotype clarki.</title>
        <authorList>
            <person name="Eastman K.E."/>
            <person name="Pendleton A.L."/>
            <person name="Shaikh M.A."/>
            <person name="Suttiyut T."/>
            <person name="Ogas R."/>
            <person name="Tomko P."/>
            <person name="Gavelis G."/>
            <person name="Widhalm J.R."/>
            <person name="Wisecaver J.H."/>
        </authorList>
    </citation>
    <scope>NUCLEOTIDE SEQUENCE</scope>
    <source>
        <strain evidence="2">ECLA1</strain>
    </source>
</reference>
<feature type="region of interest" description="Disordered" evidence="1">
    <location>
        <begin position="1"/>
        <end position="32"/>
    </location>
</feature>
<dbReference type="Proteomes" id="UP001283361">
    <property type="component" value="Unassembled WGS sequence"/>
</dbReference>
<gene>
    <name evidence="2" type="ORF">RRG08_000346</name>
</gene>
<sequence>MTTEFTKEPVSSENDYVNCDSTNQTDKSNGTINEAYFRSDPDVIVRQPITSQSSLSSLYSSGGEAWAYAPSGIAPIQRSDLGSLTNIACPTYDTKSRASISTIPKDSISITAIPSGPASGSRDWSKDLFEPLRDVRKSSNKRSTLTKLLCQCLRVPCMTCDVAKSLGDPGWLPYVPCTGAALRFKVRILGGIQGTISDDCIVTSFCCPCAVCQMYTEIEDIGLGRS</sequence>
<keyword evidence="3" id="KW-1185">Reference proteome</keyword>